<feature type="non-terminal residue" evidence="2">
    <location>
        <position position="1"/>
    </location>
</feature>
<comment type="caution">
    <text evidence="2">The sequence shown here is derived from an EMBL/GenBank/DDBJ whole genome shotgun (WGS) entry which is preliminary data.</text>
</comment>
<feature type="region of interest" description="Disordered" evidence="1">
    <location>
        <begin position="104"/>
        <end position="136"/>
    </location>
</feature>
<organism evidence="2 3">
    <name type="scientific">Batillaria attramentaria</name>
    <dbReference type="NCBI Taxonomy" id="370345"/>
    <lineage>
        <taxon>Eukaryota</taxon>
        <taxon>Metazoa</taxon>
        <taxon>Spiralia</taxon>
        <taxon>Lophotrochozoa</taxon>
        <taxon>Mollusca</taxon>
        <taxon>Gastropoda</taxon>
        <taxon>Caenogastropoda</taxon>
        <taxon>Sorbeoconcha</taxon>
        <taxon>Cerithioidea</taxon>
        <taxon>Batillariidae</taxon>
        <taxon>Batillaria</taxon>
    </lineage>
</organism>
<evidence type="ECO:0000313" key="2">
    <source>
        <dbReference type="EMBL" id="KAK7483185.1"/>
    </source>
</evidence>
<protein>
    <submittedName>
        <fullName evidence="2">Uncharacterized protein</fullName>
    </submittedName>
</protein>
<proteinExistence type="predicted"/>
<keyword evidence="3" id="KW-1185">Reference proteome</keyword>
<accession>A0ABD0K7Z3</accession>
<evidence type="ECO:0000313" key="3">
    <source>
        <dbReference type="Proteomes" id="UP001519460"/>
    </source>
</evidence>
<feature type="compositionally biased region" description="Basic and acidic residues" evidence="1">
    <location>
        <begin position="114"/>
        <end position="127"/>
    </location>
</feature>
<name>A0ABD0K7Z3_9CAEN</name>
<evidence type="ECO:0000256" key="1">
    <source>
        <dbReference type="SAM" id="MobiDB-lite"/>
    </source>
</evidence>
<reference evidence="2 3" key="1">
    <citation type="journal article" date="2023" name="Sci. Data">
        <title>Genome assembly of the Korean intertidal mud-creeper Batillaria attramentaria.</title>
        <authorList>
            <person name="Patra A.K."/>
            <person name="Ho P.T."/>
            <person name="Jun S."/>
            <person name="Lee S.J."/>
            <person name="Kim Y."/>
            <person name="Won Y.J."/>
        </authorList>
    </citation>
    <scope>NUCLEOTIDE SEQUENCE [LARGE SCALE GENOMIC DNA]</scope>
    <source>
        <strain evidence="2">Wonlab-2016</strain>
    </source>
</reference>
<gene>
    <name evidence="2" type="ORF">BaRGS_00025589</name>
</gene>
<dbReference type="AlphaFoldDB" id="A0ABD0K7Z3"/>
<dbReference type="EMBL" id="JACVVK020000231">
    <property type="protein sequence ID" value="KAK7483185.1"/>
    <property type="molecule type" value="Genomic_DNA"/>
</dbReference>
<feature type="region of interest" description="Disordered" evidence="1">
    <location>
        <begin position="168"/>
        <end position="192"/>
    </location>
</feature>
<sequence>ENTKRCPNFRKLSSEFETVLRVSVRLVAKPHTYLLNRIDYPTGQQNAAVMNSEILHADRPIHTACHPLPKLRRCSVARTQATAETSRSCKSGLLLVDTGHYVNHHRPIHNTGRSARERNNRAGDDQSKFMPGPHPTNQTAICIQIRALSPRGGTAQISRPWIHVIAREEREDHPVQPDTSDTLPRDSDNFSQWNRRHRTPISLMQYMLPGA</sequence>
<feature type="non-terminal residue" evidence="2">
    <location>
        <position position="211"/>
    </location>
</feature>
<dbReference type="Proteomes" id="UP001519460">
    <property type="component" value="Unassembled WGS sequence"/>
</dbReference>